<organism evidence="2 3">
    <name type="scientific">Gracilibacillus halophilus YIM-C55.5</name>
    <dbReference type="NCBI Taxonomy" id="1308866"/>
    <lineage>
        <taxon>Bacteria</taxon>
        <taxon>Bacillati</taxon>
        <taxon>Bacillota</taxon>
        <taxon>Bacilli</taxon>
        <taxon>Bacillales</taxon>
        <taxon>Bacillaceae</taxon>
        <taxon>Gracilibacillus</taxon>
    </lineage>
</organism>
<dbReference type="AlphaFoldDB" id="N4WCS4"/>
<keyword evidence="1" id="KW-1133">Transmembrane helix</keyword>
<keyword evidence="1" id="KW-0812">Transmembrane</keyword>
<dbReference type="EMBL" id="APML01000024">
    <property type="protein sequence ID" value="ENH97024.1"/>
    <property type="molecule type" value="Genomic_DNA"/>
</dbReference>
<sequence>MGNSMLIALTIGFFAAVVNVIIFYIVEDRELLVGLTTAVVIMLPIIGRKIFDHKEDKTDN</sequence>
<evidence type="ECO:0000256" key="1">
    <source>
        <dbReference type="SAM" id="Phobius"/>
    </source>
</evidence>
<evidence type="ECO:0000313" key="2">
    <source>
        <dbReference type="EMBL" id="ENH97024.1"/>
    </source>
</evidence>
<feature type="transmembrane region" description="Helical" evidence="1">
    <location>
        <begin position="32"/>
        <end position="51"/>
    </location>
</feature>
<evidence type="ECO:0000313" key="3">
    <source>
        <dbReference type="Proteomes" id="UP000012283"/>
    </source>
</evidence>
<proteinExistence type="predicted"/>
<comment type="caution">
    <text evidence="2">The sequence shown here is derived from an EMBL/GenBank/DDBJ whole genome shotgun (WGS) entry which is preliminary data.</text>
</comment>
<dbReference type="Proteomes" id="UP000012283">
    <property type="component" value="Unassembled WGS sequence"/>
</dbReference>
<gene>
    <name evidence="2" type="ORF">J416_07507</name>
</gene>
<feature type="transmembrane region" description="Helical" evidence="1">
    <location>
        <begin position="7"/>
        <end position="26"/>
    </location>
</feature>
<protein>
    <submittedName>
        <fullName evidence="2">Uncharacterized protein</fullName>
    </submittedName>
</protein>
<keyword evidence="3" id="KW-1185">Reference proteome</keyword>
<reference evidence="2 3" key="1">
    <citation type="submission" date="2013-03" db="EMBL/GenBank/DDBJ databases">
        <title>Draft genome sequence of Gracibacillus halophilus YIM-C55.5, a moderately halophilic and thermophilic organism from the Xiaochaidamu salt lake.</title>
        <authorList>
            <person name="Sugumar T."/>
            <person name="Polireddy D.R."/>
            <person name="Antony A."/>
            <person name="Madhava Y.R."/>
            <person name="Sivakumar N."/>
        </authorList>
    </citation>
    <scope>NUCLEOTIDE SEQUENCE [LARGE SCALE GENOMIC DNA]</scope>
    <source>
        <strain evidence="2 3">YIM-C55.5</strain>
    </source>
</reference>
<keyword evidence="1" id="KW-0472">Membrane</keyword>
<name>N4WCS4_9BACI</name>
<accession>N4WCS4</accession>